<dbReference type="EMBL" id="MHLX01000018">
    <property type="protein sequence ID" value="OGZ19090.1"/>
    <property type="molecule type" value="Genomic_DNA"/>
</dbReference>
<gene>
    <name evidence="1" type="ORF">A2Z68_01675</name>
</gene>
<evidence type="ECO:0000313" key="2">
    <source>
        <dbReference type="Proteomes" id="UP000176662"/>
    </source>
</evidence>
<name>A0A1G2E187_9BACT</name>
<evidence type="ECO:0000313" key="1">
    <source>
        <dbReference type="EMBL" id="OGZ19090.1"/>
    </source>
</evidence>
<dbReference type="AlphaFoldDB" id="A0A1G2E187"/>
<proteinExistence type="predicted"/>
<protein>
    <submittedName>
        <fullName evidence="1">Uncharacterized protein</fullName>
    </submittedName>
</protein>
<organism evidence="1 2">
    <name type="scientific">Candidatus Nealsonbacteria bacterium RBG_13_38_11</name>
    <dbReference type="NCBI Taxonomy" id="1801662"/>
    <lineage>
        <taxon>Bacteria</taxon>
        <taxon>Candidatus Nealsoniibacteriota</taxon>
    </lineage>
</organism>
<dbReference type="Proteomes" id="UP000176662">
    <property type="component" value="Unassembled WGS sequence"/>
</dbReference>
<accession>A0A1G2E187</accession>
<reference evidence="1 2" key="1">
    <citation type="journal article" date="2016" name="Nat. Commun.">
        <title>Thousands of microbial genomes shed light on interconnected biogeochemical processes in an aquifer system.</title>
        <authorList>
            <person name="Anantharaman K."/>
            <person name="Brown C.T."/>
            <person name="Hug L.A."/>
            <person name="Sharon I."/>
            <person name="Castelle C.J."/>
            <person name="Probst A.J."/>
            <person name="Thomas B.C."/>
            <person name="Singh A."/>
            <person name="Wilkins M.J."/>
            <person name="Karaoz U."/>
            <person name="Brodie E.L."/>
            <person name="Williams K.H."/>
            <person name="Hubbard S.S."/>
            <person name="Banfield J.F."/>
        </authorList>
    </citation>
    <scope>NUCLEOTIDE SEQUENCE [LARGE SCALE GENOMIC DNA]</scope>
</reference>
<comment type="caution">
    <text evidence="1">The sequence shown here is derived from an EMBL/GenBank/DDBJ whole genome shotgun (WGS) entry which is preliminary data.</text>
</comment>
<sequence>MVRARRILQSLWNQAWLKGRCWGPQTENNPYAASNITIAVGDELVSISQRDSQLVIHEFVKSTGTQLGKKVRELFKEGGLIQGTVEVFSPLIYTAFCSVCGWRKTFDPGLPAETDSRGQGSRELARKIYEAHSKEYPRCNATNIVVLDQNSVKQDGFIKLIPLH</sequence>